<keyword evidence="3" id="KW-1185">Reference proteome</keyword>
<evidence type="ECO:0000313" key="3">
    <source>
        <dbReference type="Proteomes" id="UP000279089"/>
    </source>
</evidence>
<feature type="signal peptide" evidence="1">
    <location>
        <begin position="1"/>
        <end position="21"/>
    </location>
</feature>
<name>A0A3N4M753_9BACT</name>
<comment type="caution">
    <text evidence="2">The sequence shown here is derived from an EMBL/GenBank/DDBJ whole genome shotgun (WGS) entry which is preliminary data.</text>
</comment>
<dbReference type="EMBL" id="RMBX01000012">
    <property type="protein sequence ID" value="RPD39232.1"/>
    <property type="molecule type" value="Genomic_DNA"/>
</dbReference>
<proteinExistence type="predicted"/>
<dbReference type="RefSeq" id="WP_120518380.1">
    <property type="nucleotide sequence ID" value="NZ_QXZY01000012.1"/>
</dbReference>
<dbReference type="AlphaFoldDB" id="A0A3N4M753"/>
<reference evidence="3" key="1">
    <citation type="submission" date="2018-11" db="EMBL/GenBank/DDBJ databases">
        <title>Chitinophaga lutea sp.nov., isolate from arsenic contaminated soil.</title>
        <authorList>
            <person name="Zong Y."/>
        </authorList>
    </citation>
    <scope>NUCLEOTIDE SEQUENCE [LARGE SCALE GENOMIC DNA]</scope>
    <source>
        <strain evidence="3">YLT18</strain>
    </source>
</reference>
<keyword evidence="1" id="KW-0732">Signal</keyword>
<feature type="chain" id="PRO_5017985781" evidence="1">
    <location>
        <begin position="22"/>
        <end position="65"/>
    </location>
</feature>
<evidence type="ECO:0000256" key="1">
    <source>
        <dbReference type="SAM" id="SignalP"/>
    </source>
</evidence>
<organism evidence="2 3">
    <name type="scientific">Chitinophaga barathri</name>
    <dbReference type="NCBI Taxonomy" id="1647451"/>
    <lineage>
        <taxon>Bacteria</taxon>
        <taxon>Pseudomonadati</taxon>
        <taxon>Bacteroidota</taxon>
        <taxon>Chitinophagia</taxon>
        <taxon>Chitinophagales</taxon>
        <taxon>Chitinophagaceae</taxon>
        <taxon>Chitinophaga</taxon>
    </lineage>
</organism>
<evidence type="ECO:0000313" key="2">
    <source>
        <dbReference type="EMBL" id="RPD39232.1"/>
    </source>
</evidence>
<dbReference type="Proteomes" id="UP000279089">
    <property type="component" value="Unassembled WGS sequence"/>
</dbReference>
<gene>
    <name evidence="2" type="ORF">EG028_21720</name>
</gene>
<protein>
    <submittedName>
        <fullName evidence="2">Uncharacterized protein</fullName>
    </submittedName>
</protein>
<sequence>MKRSLVFLGLCLALGTGLTIAKEAKSAPKAAASVCCSFNTTRCQYGPLGWDYGPRVASWNDCVEF</sequence>
<accession>A0A3N4M753</accession>